<organism evidence="3 4">
    <name type="scientific">Shewanella eurypsychrophilus</name>
    <dbReference type="NCBI Taxonomy" id="2593656"/>
    <lineage>
        <taxon>Bacteria</taxon>
        <taxon>Pseudomonadati</taxon>
        <taxon>Pseudomonadota</taxon>
        <taxon>Gammaproteobacteria</taxon>
        <taxon>Alteromonadales</taxon>
        <taxon>Shewanellaceae</taxon>
        <taxon>Shewanella</taxon>
    </lineage>
</organism>
<keyword evidence="1" id="KW-0175">Coiled coil</keyword>
<gene>
    <name evidence="3" type="ORF">FM038_023575</name>
</gene>
<keyword evidence="4" id="KW-1185">Reference proteome</keyword>
<keyword evidence="2" id="KW-0812">Transmembrane</keyword>
<feature type="transmembrane region" description="Helical" evidence="2">
    <location>
        <begin position="18"/>
        <end position="38"/>
    </location>
</feature>
<keyword evidence="2" id="KW-0472">Membrane</keyword>
<feature type="transmembrane region" description="Helical" evidence="2">
    <location>
        <begin position="67"/>
        <end position="87"/>
    </location>
</feature>
<dbReference type="Proteomes" id="UP000316416">
    <property type="component" value="Chromosome"/>
</dbReference>
<accession>A0ABX6VBF8</accession>
<keyword evidence="2" id="KW-1133">Transmembrane helix</keyword>
<evidence type="ECO:0000313" key="4">
    <source>
        <dbReference type="Proteomes" id="UP000316416"/>
    </source>
</evidence>
<dbReference type="RefSeq" id="WP_142873526.1">
    <property type="nucleotide sequence ID" value="NZ_CP045503.2"/>
</dbReference>
<proteinExistence type="predicted"/>
<dbReference type="EMBL" id="CP045503">
    <property type="protein sequence ID" value="QPG60003.1"/>
    <property type="molecule type" value="Genomic_DNA"/>
</dbReference>
<evidence type="ECO:0000256" key="2">
    <source>
        <dbReference type="SAM" id="Phobius"/>
    </source>
</evidence>
<feature type="coiled-coil region" evidence="1">
    <location>
        <begin position="97"/>
        <end position="124"/>
    </location>
</feature>
<evidence type="ECO:0000313" key="3">
    <source>
        <dbReference type="EMBL" id="QPG60003.1"/>
    </source>
</evidence>
<name>A0ABX6VBF8_9GAMM</name>
<sequence>MELALQNMPPYKRWWYKFLSLGLFPSIYSVIAFGYIGIPTEIQEMVRRQISPSIRVELLEFWPLDDWFTALFISALICAIWSGVGGYKTRSLLKSAYRRINGENEQLLEDVQQLQEKNESNAINCYELFSRYIFNNYFSKFELSSNERISLYKLDMDLFLCVGRHSDNELYRTRPSRLYPRNIGCIEKIWQTGYFQDVNPHDPETELVSWKQYNIDEFSFDTETLDNIKMKSRALQGFRIRNRQTETVAVLVFESIKAEGLKLSRIKNAMTPREMANLCHLLESLDSHMPSLEMASSEGF</sequence>
<reference evidence="3" key="1">
    <citation type="submission" date="2021-07" db="EMBL/GenBank/DDBJ databases">
        <title>Shewanella sp. YLB-07 whole genome sequence.</title>
        <authorList>
            <person name="Yu L."/>
        </authorList>
    </citation>
    <scope>NUCLEOTIDE SEQUENCE</scope>
    <source>
        <strain evidence="3">YLB-08</strain>
    </source>
</reference>
<protein>
    <submittedName>
        <fullName evidence="3">Uncharacterized protein</fullName>
    </submittedName>
</protein>
<evidence type="ECO:0000256" key="1">
    <source>
        <dbReference type="SAM" id="Coils"/>
    </source>
</evidence>